<feature type="compositionally biased region" description="Basic and acidic residues" evidence="1">
    <location>
        <begin position="240"/>
        <end position="249"/>
    </location>
</feature>
<feature type="compositionally biased region" description="Basic residues" evidence="1">
    <location>
        <begin position="432"/>
        <end position="441"/>
    </location>
</feature>
<dbReference type="EMBL" id="JACCFO010000002">
    <property type="protein sequence ID" value="NYI99301.1"/>
    <property type="molecule type" value="Genomic_DNA"/>
</dbReference>
<proteinExistence type="predicted"/>
<feature type="compositionally biased region" description="Gly residues" evidence="1">
    <location>
        <begin position="217"/>
        <end position="228"/>
    </location>
</feature>
<dbReference type="Proteomes" id="UP000575985">
    <property type="component" value="Unassembled WGS sequence"/>
</dbReference>
<evidence type="ECO:0000313" key="3">
    <source>
        <dbReference type="Proteomes" id="UP000575985"/>
    </source>
</evidence>
<keyword evidence="3" id="KW-1185">Reference proteome</keyword>
<feature type="compositionally biased region" description="Basic and acidic residues" evidence="1">
    <location>
        <begin position="422"/>
        <end position="431"/>
    </location>
</feature>
<evidence type="ECO:0000313" key="2">
    <source>
        <dbReference type="EMBL" id="NYI99301.1"/>
    </source>
</evidence>
<name>A0A853BXT5_9ACTN</name>
<reference evidence="2 3" key="1">
    <citation type="submission" date="2020-07" db="EMBL/GenBank/DDBJ databases">
        <title>Sequencing the genomes of 1000 actinobacteria strains.</title>
        <authorList>
            <person name="Klenk H.-P."/>
        </authorList>
    </citation>
    <scope>NUCLEOTIDE SEQUENCE [LARGE SCALE GENOMIC DNA]</scope>
    <source>
        <strain evidence="2 3">DSM 45927</strain>
    </source>
</reference>
<protein>
    <submittedName>
        <fullName evidence="2">Uncharacterized protein</fullName>
    </submittedName>
</protein>
<dbReference type="AlphaFoldDB" id="A0A853BXT5"/>
<organism evidence="2 3">
    <name type="scientific">Streptomonospora nanhaiensis</name>
    <dbReference type="NCBI Taxonomy" id="1323731"/>
    <lineage>
        <taxon>Bacteria</taxon>
        <taxon>Bacillati</taxon>
        <taxon>Actinomycetota</taxon>
        <taxon>Actinomycetes</taxon>
        <taxon>Streptosporangiales</taxon>
        <taxon>Nocardiopsidaceae</taxon>
        <taxon>Streptomonospora</taxon>
    </lineage>
</organism>
<sequence>MSSAYPIIWAMKHAPCTDVYEQSVLIQMADAADEDGCNAYLSKETIAKRIAGDISPETVRRKWRSLERRGLIRPDTSPPPPRYLKIPANRRTKRWELCIPYSWWSDAQREQVQRSREDRGLEPLTPESRPDLSEAPLRAPRADKGLERPHRRKKSSPPESPDRGHSQCPQGEDPGATHSAPQGPLTVPPRGHSQWPNPPGDSPEVPSSPPAPPATDGTGGHTGPGGPAGREDDGSANDHNAQDAREALLERAQGLVDDAVRRWGSGHRAPGARDRQRLSERVADELVAGGEETVILEELTRDLGSARSAVRVVLGARTATPGWGRPVDPRPDPDRYVPQGPLPVWCGLCDERTRLVTAMVAGSERLWRCARCHPQAVDPAAAGDGIEPGSTDPALLEQMLASLAGAGQAPRPSGGGLSPAAKDAKDAAEAVRRKKRAGSPA</sequence>
<evidence type="ECO:0000256" key="1">
    <source>
        <dbReference type="SAM" id="MobiDB-lite"/>
    </source>
</evidence>
<feature type="compositionally biased region" description="Pro residues" evidence="1">
    <location>
        <begin position="196"/>
        <end position="213"/>
    </location>
</feature>
<feature type="region of interest" description="Disordered" evidence="1">
    <location>
        <begin position="114"/>
        <end position="252"/>
    </location>
</feature>
<accession>A0A853BXT5</accession>
<gene>
    <name evidence="2" type="ORF">HNR12_005655</name>
</gene>
<feature type="region of interest" description="Disordered" evidence="1">
    <location>
        <begin position="403"/>
        <end position="441"/>
    </location>
</feature>
<comment type="caution">
    <text evidence="2">The sequence shown here is derived from an EMBL/GenBank/DDBJ whole genome shotgun (WGS) entry which is preliminary data.</text>
</comment>
<dbReference type="RefSeq" id="WP_179770962.1">
    <property type="nucleotide sequence ID" value="NZ_JACCFO010000002.1"/>
</dbReference>